<feature type="domain" description="Death" evidence="2">
    <location>
        <begin position="25"/>
        <end position="95"/>
    </location>
</feature>
<dbReference type="EnsemblMetazoa" id="XM_011684411">
    <property type="protein sequence ID" value="XP_011682713"/>
    <property type="gene ID" value="LOC105446948"/>
</dbReference>
<dbReference type="KEGG" id="spu:105446948"/>
<sequence length="276" mass="30391">MTMEPKRISEIELINLAKRISPSYYKVLGNNLEFCQAELENLSIRSQLDIQEAIHTILRRWTEGRPLNENSREVLADILDDTELKAIGDLLRTGHESLLKGSSKSSGLDQRASTSQTPAIPGPMKSSAETTPKTTTSTTTKISTSSSSPQSSDSITVITGLIAGLLPHDLLPQHHSHVYNATSSDTVKVVLTSSRGDDITHVLNPRNHCRIPTPYGRVRLSVYRKDDNGDGGFARDACALFADDSDRSFIVKKSSDGKNLVVVRSKYGQFRTEERP</sequence>
<dbReference type="RefSeq" id="XP_011682713.2">
    <property type="nucleotide sequence ID" value="XM_011684411.2"/>
</dbReference>
<dbReference type="PROSITE" id="PS50017">
    <property type="entry name" value="DEATH_DOMAIN"/>
    <property type="match status" value="1"/>
</dbReference>
<dbReference type="Gene3D" id="1.10.533.10">
    <property type="entry name" value="Death Domain, Fas"/>
    <property type="match status" value="1"/>
</dbReference>
<reference evidence="4" key="1">
    <citation type="submission" date="2015-02" db="EMBL/GenBank/DDBJ databases">
        <title>Genome sequencing for Strongylocentrotus purpuratus.</title>
        <authorList>
            <person name="Murali S."/>
            <person name="Liu Y."/>
            <person name="Vee V."/>
            <person name="English A."/>
            <person name="Wang M."/>
            <person name="Skinner E."/>
            <person name="Han Y."/>
            <person name="Muzny D.M."/>
            <person name="Worley K.C."/>
            <person name="Gibbs R.A."/>
        </authorList>
    </citation>
    <scope>NUCLEOTIDE SEQUENCE</scope>
</reference>
<dbReference type="Proteomes" id="UP000007110">
    <property type="component" value="Unassembled WGS sequence"/>
</dbReference>
<evidence type="ECO:0000259" key="2">
    <source>
        <dbReference type="PROSITE" id="PS50017"/>
    </source>
</evidence>
<keyword evidence="4" id="KW-1185">Reference proteome</keyword>
<dbReference type="GO" id="GO:0007165">
    <property type="term" value="P:signal transduction"/>
    <property type="evidence" value="ECO:0007669"/>
    <property type="project" value="InterPro"/>
</dbReference>
<dbReference type="InterPro" id="IPR011029">
    <property type="entry name" value="DEATH-like_dom_sf"/>
</dbReference>
<feature type="compositionally biased region" description="Low complexity" evidence="1">
    <location>
        <begin position="99"/>
        <end position="108"/>
    </location>
</feature>
<dbReference type="GeneID" id="105446948"/>
<feature type="region of interest" description="Disordered" evidence="1">
    <location>
        <begin position="98"/>
        <end position="153"/>
    </location>
</feature>
<evidence type="ECO:0000313" key="4">
    <source>
        <dbReference type="Proteomes" id="UP000007110"/>
    </source>
</evidence>
<protein>
    <recommendedName>
        <fullName evidence="2">Death domain-containing protein</fullName>
    </recommendedName>
</protein>
<organism evidence="3 4">
    <name type="scientific">Strongylocentrotus purpuratus</name>
    <name type="common">Purple sea urchin</name>
    <dbReference type="NCBI Taxonomy" id="7668"/>
    <lineage>
        <taxon>Eukaryota</taxon>
        <taxon>Metazoa</taxon>
        <taxon>Echinodermata</taxon>
        <taxon>Eleutherozoa</taxon>
        <taxon>Echinozoa</taxon>
        <taxon>Echinoidea</taxon>
        <taxon>Euechinoidea</taxon>
        <taxon>Echinacea</taxon>
        <taxon>Camarodonta</taxon>
        <taxon>Echinidea</taxon>
        <taxon>Strongylocentrotidae</taxon>
        <taxon>Strongylocentrotus</taxon>
    </lineage>
</organism>
<dbReference type="InterPro" id="IPR000488">
    <property type="entry name" value="Death_dom"/>
</dbReference>
<evidence type="ECO:0000256" key="1">
    <source>
        <dbReference type="SAM" id="MobiDB-lite"/>
    </source>
</evidence>
<dbReference type="CDD" id="cd01670">
    <property type="entry name" value="Death"/>
    <property type="match status" value="1"/>
</dbReference>
<name>A0A7M7HQ22_STRPU</name>
<dbReference type="InParanoid" id="A0A7M7HQ22"/>
<evidence type="ECO:0000313" key="3">
    <source>
        <dbReference type="EnsemblMetazoa" id="XP_011682713"/>
    </source>
</evidence>
<reference evidence="3" key="2">
    <citation type="submission" date="2021-01" db="UniProtKB">
        <authorList>
            <consortium name="EnsemblMetazoa"/>
        </authorList>
    </citation>
    <scope>IDENTIFICATION</scope>
</reference>
<proteinExistence type="predicted"/>
<feature type="compositionally biased region" description="Low complexity" evidence="1">
    <location>
        <begin position="126"/>
        <end position="153"/>
    </location>
</feature>
<accession>A0A7M7HQ22</accession>
<dbReference type="SUPFAM" id="SSF47986">
    <property type="entry name" value="DEATH domain"/>
    <property type="match status" value="1"/>
</dbReference>
<dbReference type="AlphaFoldDB" id="A0A7M7HQ22"/>